<accession>A0A1G6DQG7</accession>
<dbReference type="Pfam" id="PF01794">
    <property type="entry name" value="Ferric_reduct"/>
    <property type="match status" value="1"/>
</dbReference>
<evidence type="ECO:0000313" key="9">
    <source>
        <dbReference type="EMBL" id="SDB47361.1"/>
    </source>
</evidence>
<dbReference type="EMBL" id="FMXQ01000008">
    <property type="protein sequence ID" value="SDB47361.1"/>
    <property type="molecule type" value="Genomic_DNA"/>
</dbReference>
<dbReference type="GO" id="GO:0005886">
    <property type="term" value="C:plasma membrane"/>
    <property type="evidence" value="ECO:0007669"/>
    <property type="project" value="UniProtKB-SubCell"/>
</dbReference>
<dbReference type="AlphaFoldDB" id="A0A1G6DQG7"/>
<comment type="similarity">
    <text evidence="7">Belongs to the MsrQ family.</text>
</comment>
<dbReference type="InterPro" id="IPR013130">
    <property type="entry name" value="Fe3_Rdtase_TM_dom"/>
</dbReference>
<evidence type="ECO:0000256" key="4">
    <source>
        <dbReference type="ARBA" id="ARBA00022989"/>
    </source>
</evidence>
<dbReference type="GO" id="GO:0010181">
    <property type="term" value="F:FMN binding"/>
    <property type="evidence" value="ECO:0007669"/>
    <property type="project" value="UniProtKB-UniRule"/>
</dbReference>
<keyword evidence="10" id="KW-1185">Reference proteome</keyword>
<feature type="transmembrane region" description="Helical" evidence="7">
    <location>
        <begin position="190"/>
        <end position="209"/>
    </location>
</feature>
<keyword evidence="7" id="KW-0349">Heme</keyword>
<evidence type="ECO:0000256" key="1">
    <source>
        <dbReference type="ARBA" id="ARBA00004141"/>
    </source>
</evidence>
<keyword evidence="7" id="KW-0479">Metal-binding</keyword>
<keyword evidence="4 7" id="KW-1133">Transmembrane helix</keyword>
<comment type="subcellular location">
    <subcellularLocation>
        <location evidence="7">Cell membrane</location>
        <topology evidence="7">Multi-pass membrane protein</topology>
    </subcellularLocation>
    <subcellularLocation>
        <location evidence="1">Membrane</location>
        <topology evidence="1">Multi-pass membrane protein</topology>
    </subcellularLocation>
</comment>
<evidence type="ECO:0000256" key="5">
    <source>
        <dbReference type="ARBA" id="ARBA00023004"/>
    </source>
</evidence>
<feature type="transmembrane region" description="Helical" evidence="7">
    <location>
        <begin position="221"/>
        <end position="242"/>
    </location>
</feature>
<feature type="transmembrane region" description="Helical" evidence="7">
    <location>
        <begin position="167"/>
        <end position="184"/>
    </location>
</feature>
<dbReference type="RefSeq" id="WP_244521320.1">
    <property type="nucleotide sequence ID" value="NZ_FMXQ01000008.1"/>
</dbReference>
<evidence type="ECO:0000256" key="3">
    <source>
        <dbReference type="ARBA" id="ARBA00022692"/>
    </source>
</evidence>
<dbReference type="HAMAP" id="MF_01207">
    <property type="entry name" value="MsrQ"/>
    <property type="match status" value="1"/>
</dbReference>
<protein>
    <recommendedName>
        <fullName evidence="7">Protein-methionine-sulfoxide reductase heme-binding subunit MsrQ</fullName>
    </recommendedName>
    <alternativeName>
        <fullName evidence="7">Flavocytochrome MsrQ</fullName>
    </alternativeName>
</protein>
<evidence type="ECO:0000313" key="10">
    <source>
        <dbReference type="Proteomes" id="UP000199071"/>
    </source>
</evidence>
<comment type="caution">
    <text evidence="7">Lacks conserved residue(s) required for the propagation of feature annotation.</text>
</comment>
<dbReference type="GO" id="GO:0030091">
    <property type="term" value="P:protein repair"/>
    <property type="evidence" value="ECO:0007669"/>
    <property type="project" value="UniProtKB-UniRule"/>
</dbReference>
<gene>
    <name evidence="7" type="primary">msrQ</name>
    <name evidence="9" type="ORF">SAMN02982931_03632</name>
</gene>
<proteinExistence type="inferred from homology"/>
<dbReference type="InterPro" id="IPR022837">
    <property type="entry name" value="MsrQ-like"/>
</dbReference>
<dbReference type="STRING" id="665467.SAMN02982931_03632"/>
<feature type="transmembrane region" description="Helical" evidence="7">
    <location>
        <begin position="21"/>
        <end position="40"/>
    </location>
</feature>
<dbReference type="GO" id="GO:0016679">
    <property type="term" value="F:oxidoreductase activity, acting on diphenols and related substances as donors"/>
    <property type="evidence" value="ECO:0007669"/>
    <property type="project" value="TreeGrafter"/>
</dbReference>
<keyword evidence="6 7" id="KW-0472">Membrane</keyword>
<keyword evidence="7" id="KW-0285">Flavoprotein</keyword>
<sequence>MAQTKTFSQKMPWNDRAGKFAPFKATVLVLLALPALWLLYRTLTGGPAEPTALGPRPYIAAIHFVGDWTIYLLLITLAVTPARRLFDWSKLIQVRRMIGLAALAYILLHFVLYIFDSKWDLGFVVTEIVKRIYLLIGFVALLGLVALGVTSTDGWVKRLGGVRWNRLHKLIYIITPLAILHYYMQSKIDVSQPVLMSGFFFWLMGYRIMAKRGYKEGFVPLALLSVAAALLTVVVEAAWYGIATGVSVERVLMANLDFSFQIRPAWWVLFAGFAVTVLSEIRKRLKPAGASARGAPASRPG</sequence>
<dbReference type="Proteomes" id="UP000199071">
    <property type="component" value="Unassembled WGS sequence"/>
</dbReference>
<evidence type="ECO:0000256" key="6">
    <source>
        <dbReference type="ARBA" id="ARBA00023136"/>
    </source>
</evidence>
<feature type="domain" description="Ferric oxidoreductase" evidence="8">
    <location>
        <begin position="66"/>
        <end position="178"/>
    </location>
</feature>
<dbReference type="GO" id="GO:0020037">
    <property type="term" value="F:heme binding"/>
    <property type="evidence" value="ECO:0007669"/>
    <property type="project" value="UniProtKB-UniRule"/>
</dbReference>
<comment type="function">
    <text evidence="7">Part of the MsrPQ system that repairs oxidized periplasmic proteins containing methionine sulfoxide residues (Met-O), using respiratory chain electrons. Thus protects these proteins from oxidative-stress damage caused by reactive species of oxygen and chlorine generated by the host defense mechanisms. MsrPQ is essential for the maintenance of envelope integrity under bleach stress, rescuing a wide series of structurally unrelated periplasmic proteins from methionine oxidation. MsrQ provides electrons for reduction to the reductase catalytic subunit MsrP, using the quinone pool of the respiratory chain.</text>
</comment>
<organism evidence="9 10">
    <name type="scientific">Bauldia litoralis</name>
    <dbReference type="NCBI Taxonomy" id="665467"/>
    <lineage>
        <taxon>Bacteria</taxon>
        <taxon>Pseudomonadati</taxon>
        <taxon>Pseudomonadota</taxon>
        <taxon>Alphaproteobacteria</taxon>
        <taxon>Hyphomicrobiales</taxon>
        <taxon>Kaistiaceae</taxon>
        <taxon>Bauldia</taxon>
    </lineage>
</organism>
<evidence type="ECO:0000259" key="8">
    <source>
        <dbReference type="Pfam" id="PF01794"/>
    </source>
</evidence>
<keyword evidence="3 7" id="KW-0812">Transmembrane</keyword>
<evidence type="ECO:0000256" key="2">
    <source>
        <dbReference type="ARBA" id="ARBA00022448"/>
    </source>
</evidence>
<keyword evidence="7" id="KW-1003">Cell membrane</keyword>
<comment type="cofactor">
    <cofactor evidence="7">
        <name>heme b</name>
        <dbReference type="ChEBI" id="CHEBI:60344"/>
    </cofactor>
    <text evidence="7">Binds 1 heme b (iron(II)-protoporphyrin IX) group per subunit.</text>
</comment>
<comment type="cofactor">
    <cofactor evidence="7">
        <name>FMN</name>
        <dbReference type="ChEBI" id="CHEBI:58210"/>
    </cofactor>
    <text evidence="7">Binds 1 FMN per subunit.</text>
</comment>
<keyword evidence="7" id="KW-0249">Electron transport</keyword>
<dbReference type="PANTHER" id="PTHR36964">
    <property type="entry name" value="PROTEIN-METHIONINE-SULFOXIDE REDUCTASE HEME-BINDING SUBUNIT MSRQ"/>
    <property type="match status" value="1"/>
</dbReference>
<keyword evidence="7" id="KW-0288">FMN</keyword>
<dbReference type="PANTHER" id="PTHR36964:SF1">
    <property type="entry name" value="PROTEIN-METHIONINE-SULFOXIDE REDUCTASE HEME-BINDING SUBUNIT MSRQ"/>
    <property type="match status" value="1"/>
</dbReference>
<keyword evidence="5 7" id="KW-0408">Iron</keyword>
<keyword evidence="2 7" id="KW-0813">Transport</keyword>
<dbReference type="GO" id="GO:0009055">
    <property type="term" value="F:electron transfer activity"/>
    <property type="evidence" value="ECO:0007669"/>
    <property type="project" value="UniProtKB-UniRule"/>
</dbReference>
<feature type="transmembrane region" description="Helical" evidence="7">
    <location>
        <begin position="60"/>
        <end position="82"/>
    </location>
</feature>
<reference evidence="9 10" key="1">
    <citation type="submission" date="2016-10" db="EMBL/GenBank/DDBJ databases">
        <authorList>
            <person name="de Groot N.N."/>
        </authorList>
    </citation>
    <scope>NUCLEOTIDE SEQUENCE [LARGE SCALE GENOMIC DNA]</scope>
    <source>
        <strain evidence="9 10">ATCC 35022</strain>
    </source>
</reference>
<dbReference type="GO" id="GO:0046872">
    <property type="term" value="F:metal ion binding"/>
    <property type="evidence" value="ECO:0007669"/>
    <property type="project" value="UniProtKB-KW"/>
</dbReference>
<evidence type="ECO:0000256" key="7">
    <source>
        <dbReference type="HAMAP-Rule" id="MF_01207"/>
    </source>
</evidence>
<name>A0A1G6DQG7_9HYPH</name>
<feature type="transmembrane region" description="Helical" evidence="7">
    <location>
        <begin position="135"/>
        <end position="155"/>
    </location>
</feature>
<comment type="subunit">
    <text evidence="7">Heterodimer of a catalytic subunit (MsrP) and a heme-binding subunit (MsrQ).</text>
</comment>
<feature type="transmembrane region" description="Helical" evidence="7">
    <location>
        <begin position="94"/>
        <end position="115"/>
    </location>
</feature>
<feature type="transmembrane region" description="Helical" evidence="7">
    <location>
        <begin position="262"/>
        <end position="281"/>
    </location>
</feature>